<dbReference type="Pfam" id="PF00067">
    <property type="entry name" value="p450"/>
    <property type="match status" value="1"/>
</dbReference>
<gene>
    <name evidence="3" type="ORF">ACFPCY_12470</name>
</gene>
<keyword evidence="2" id="KW-0560">Oxidoreductase</keyword>
<dbReference type="PANTHER" id="PTHR46696:SF1">
    <property type="entry name" value="CYTOCHROME P450 YJIB-RELATED"/>
    <property type="match status" value="1"/>
</dbReference>
<comment type="caution">
    <text evidence="3">The sequence shown here is derived from an EMBL/GenBank/DDBJ whole genome shotgun (WGS) entry which is preliminary data.</text>
</comment>
<evidence type="ECO:0000256" key="2">
    <source>
        <dbReference type="RuleBase" id="RU000461"/>
    </source>
</evidence>
<keyword evidence="2" id="KW-0479">Metal-binding</keyword>
<dbReference type="PROSITE" id="PS00086">
    <property type="entry name" value="CYTOCHROME_P450"/>
    <property type="match status" value="1"/>
</dbReference>
<dbReference type="EMBL" id="JBHSIT010000003">
    <property type="protein sequence ID" value="MFC4908140.1"/>
    <property type="molecule type" value="Genomic_DNA"/>
</dbReference>
<accession>A0ABV9TYM8</accession>
<dbReference type="InterPro" id="IPR001128">
    <property type="entry name" value="Cyt_P450"/>
</dbReference>
<dbReference type="PRINTS" id="PR00359">
    <property type="entry name" value="BP450"/>
</dbReference>
<dbReference type="RefSeq" id="WP_378254485.1">
    <property type="nucleotide sequence ID" value="NZ_JBHSIT010000003.1"/>
</dbReference>
<dbReference type="InterPro" id="IPR002397">
    <property type="entry name" value="Cyt_P450_B"/>
</dbReference>
<keyword evidence="2" id="KW-0408">Iron</keyword>
<dbReference type="SUPFAM" id="SSF48264">
    <property type="entry name" value="Cytochrome P450"/>
    <property type="match status" value="1"/>
</dbReference>
<proteinExistence type="inferred from homology"/>
<comment type="similarity">
    <text evidence="1 2">Belongs to the cytochrome P450 family.</text>
</comment>
<dbReference type="Proteomes" id="UP001595872">
    <property type="component" value="Unassembled WGS sequence"/>
</dbReference>
<dbReference type="PANTHER" id="PTHR46696">
    <property type="entry name" value="P450, PUTATIVE (EUROFUNG)-RELATED"/>
    <property type="match status" value="1"/>
</dbReference>
<evidence type="ECO:0000313" key="3">
    <source>
        <dbReference type="EMBL" id="MFC4908140.1"/>
    </source>
</evidence>
<keyword evidence="2" id="KW-0503">Monooxygenase</keyword>
<keyword evidence="4" id="KW-1185">Reference proteome</keyword>
<evidence type="ECO:0000313" key="4">
    <source>
        <dbReference type="Proteomes" id="UP001595872"/>
    </source>
</evidence>
<reference evidence="4" key="1">
    <citation type="journal article" date="2019" name="Int. J. Syst. Evol. Microbiol.">
        <title>The Global Catalogue of Microorganisms (GCM) 10K type strain sequencing project: providing services to taxonomists for standard genome sequencing and annotation.</title>
        <authorList>
            <consortium name="The Broad Institute Genomics Platform"/>
            <consortium name="The Broad Institute Genome Sequencing Center for Infectious Disease"/>
            <person name="Wu L."/>
            <person name="Ma J."/>
        </authorList>
    </citation>
    <scope>NUCLEOTIDE SEQUENCE [LARGE SCALE GENOMIC DNA]</scope>
    <source>
        <strain evidence="4">KLKA75</strain>
    </source>
</reference>
<sequence length="400" mass="43472">MRESDSPPSIHAFGRVRLEPDPRLAELRRAGPVTRVRLPDGSSGWLATGWDEARRVLADPVFSRARAVGRTPGAHRRETFLIDMDPPDHGRVRRLAVPAFTHRRVQALAPQVDALAGALVDAMIDAGPPADLVRDLALPLPITVIGELLGVPAQDRDRFQGWSDAFLSTTAFSSGEIAAAHVHLDDYLTELIAKRRIEPSDDLLSELVRARDEDGGLSEAELVNLGVGLLVAGYETTANQITNLVYTLLTQRSLWDRLVAEPSLLATAVDELLRYVPLGTETGMPRVAVRDVELGGVLVRAGDVVYAGRPAANRDPSVFDNPERIVLDRSNNPHLAFGHGIHHCLGAHLARLELRAALGALTARLPAVRIAVPGTDLQWKAGLSVRGLRALPLTWEDDTR</sequence>
<dbReference type="PRINTS" id="PR00385">
    <property type="entry name" value="P450"/>
</dbReference>
<keyword evidence="2" id="KW-0349">Heme</keyword>
<dbReference type="InterPro" id="IPR017972">
    <property type="entry name" value="Cyt_P450_CS"/>
</dbReference>
<name>A0ABV9TYM8_9ACTN</name>
<protein>
    <submittedName>
        <fullName evidence="3">Cytochrome P450</fullName>
    </submittedName>
</protein>
<evidence type="ECO:0000256" key="1">
    <source>
        <dbReference type="ARBA" id="ARBA00010617"/>
    </source>
</evidence>
<organism evidence="3 4">
    <name type="scientific">Actinomadura gamaensis</name>
    <dbReference type="NCBI Taxonomy" id="1763541"/>
    <lineage>
        <taxon>Bacteria</taxon>
        <taxon>Bacillati</taxon>
        <taxon>Actinomycetota</taxon>
        <taxon>Actinomycetes</taxon>
        <taxon>Streptosporangiales</taxon>
        <taxon>Thermomonosporaceae</taxon>
        <taxon>Actinomadura</taxon>
    </lineage>
</organism>
<dbReference type="CDD" id="cd11031">
    <property type="entry name" value="Cyp158A-like"/>
    <property type="match status" value="1"/>
</dbReference>
<dbReference type="Gene3D" id="1.10.630.10">
    <property type="entry name" value="Cytochrome P450"/>
    <property type="match status" value="1"/>
</dbReference>
<dbReference type="InterPro" id="IPR036396">
    <property type="entry name" value="Cyt_P450_sf"/>
</dbReference>